<dbReference type="GO" id="GO:1990060">
    <property type="term" value="C:maltose transport complex"/>
    <property type="evidence" value="ECO:0007669"/>
    <property type="project" value="TreeGrafter"/>
</dbReference>
<feature type="transmembrane region" description="Helical" evidence="9">
    <location>
        <begin position="199"/>
        <end position="221"/>
    </location>
</feature>
<evidence type="ECO:0000256" key="6">
    <source>
        <dbReference type="ARBA" id="ARBA00022692"/>
    </source>
</evidence>
<gene>
    <name evidence="12" type="ORF">L9W94_15475</name>
</gene>
<dbReference type="EMBL" id="JAKNBA010000032">
    <property type="protein sequence ID" value="MDE1243530.1"/>
    <property type="molecule type" value="Genomic_DNA"/>
</dbReference>
<comment type="similarity">
    <text evidence="2 10">Belongs to the binding-protein-dependent transport system permease family. MalFG subfamily.</text>
</comment>
<dbReference type="GO" id="GO:0015423">
    <property type="term" value="F:ABC-type maltose transporter activity"/>
    <property type="evidence" value="ECO:0007669"/>
    <property type="project" value="TreeGrafter"/>
</dbReference>
<comment type="function">
    <text evidence="10">Part of the ABC transporter complex MalEFGK involved in maltose/maltodextrin import. Probably responsible for the translocation of the substrate across the membrane.</text>
</comment>
<comment type="subunit">
    <text evidence="10">The complex is composed of two ATP-binding proteins (MalK), two transmembrane proteins (MalG and MalF) and a solute-binding protein (MalE).</text>
</comment>
<sequence>MLLSQTRMQPVFNISALIMGLTQMRQGHWVKGLVWLLIQILFVVNIPELSLALKQLITLGDVAQTREGFTIIQGDHSVFLLVEGVIALIAVFVFLCLYVLNINDAKSCQPCQLSAIEQIKAIYDRQFALLVLSPAMLTSIAFIIMPIVITVLVSFTNYSAPNHIPPRNLVDWVGFKNFIALFELRIWSNTFIGVATWTVMWAILATICTCGFGFVLALALSNKNIKAKKAWRFVFILPYAIPAFVTLLMFRLLLNGIGPVNATLNSWGFDSVAFLSDPWMAKVTVIAVSVWVGAPYFMLLISGALTNIPQDLYEASEVDGANKFQQFREITLPMVLHQVAPSLVMTFAHNFNNFGAIFLLTEGGPINPEYRFAGHTDILITWIYKLTLDFQQYQIASVISIIIFLFLSVIAIWQFRRMSSFNDDVGMK</sequence>
<keyword evidence="5 10" id="KW-0762">Sugar transport</keyword>
<dbReference type="SUPFAM" id="SSF161098">
    <property type="entry name" value="MetI-like"/>
    <property type="match status" value="1"/>
</dbReference>
<feature type="domain" description="ABC transmembrane type-1" evidence="11">
    <location>
        <begin position="195"/>
        <end position="411"/>
    </location>
</feature>
<feature type="transmembrane region" description="Helical" evidence="9">
    <location>
        <begin position="33"/>
        <end position="57"/>
    </location>
</feature>
<evidence type="ECO:0000313" key="13">
    <source>
        <dbReference type="Proteomes" id="UP001140979"/>
    </source>
</evidence>
<keyword evidence="10" id="KW-0997">Cell inner membrane</keyword>
<dbReference type="RefSeq" id="WP_053311027.1">
    <property type="nucleotide sequence ID" value="NZ_JAAKZJ010000012.1"/>
</dbReference>
<dbReference type="InterPro" id="IPR000515">
    <property type="entry name" value="MetI-like"/>
</dbReference>
<accession>A0A7X6S5S9</accession>
<evidence type="ECO:0000256" key="7">
    <source>
        <dbReference type="ARBA" id="ARBA00022989"/>
    </source>
</evidence>
<feature type="transmembrane region" description="Helical" evidence="9">
    <location>
        <begin position="233"/>
        <end position="254"/>
    </location>
</feature>
<dbReference type="PANTHER" id="PTHR47314:SF1">
    <property type="entry name" value="MALTOSE_MALTODEXTRIN TRANSPORT SYSTEM PERMEASE PROTEIN MALF"/>
    <property type="match status" value="1"/>
</dbReference>
<dbReference type="Proteomes" id="UP001140979">
    <property type="component" value="Unassembled WGS sequence"/>
</dbReference>
<evidence type="ECO:0000256" key="2">
    <source>
        <dbReference type="ARBA" id="ARBA00009047"/>
    </source>
</evidence>
<evidence type="ECO:0000256" key="10">
    <source>
        <dbReference type="RuleBase" id="RU367050"/>
    </source>
</evidence>
<dbReference type="CDD" id="cd06261">
    <property type="entry name" value="TM_PBP2"/>
    <property type="match status" value="1"/>
</dbReference>
<proteinExistence type="inferred from homology"/>
<protein>
    <recommendedName>
        <fullName evidence="10">Maltose/maltodextrin transport system permease protein</fullName>
    </recommendedName>
</protein>
<dbReference type="Pfam" id="PF00528">
    <property type="entry name" value="BPD_transp_1"/>
    <property type="match status" value="1"/>
</dbReference>
<evidence type="ECO:0000256" key="3">
    <source>
        <dbReference type="ARBA" id="ARBA00022448"/>
    </source>
</evidence>
<keyword evidence="8 9" id="KW-0472">Membrane</keyword>
<evidence type="ECO:0000256" key="4">
    <source>
        <dbReference type="ARBA" id="ARBA00022475"/>
    </source>
</evidence>
<dbReference type="SUPFAM" id="SSF160964">
    <property type="entry name" value="MalF N-terminal region-like"/>
    <property type="match status" value="1"/>
</dbReference>
<evidence type="ECO:0000256" key="8">
    <source>
        <dbReference type="ARBA" id="ARBA00023136"/>
    </source>
</evidence>
<keyword evidence="7 9" id="KW-1133">Transmembrane helix</keyword>
<comment type="caution">
    <text evidence="12">The sequence shown here is derived from an EMBL/GenBank/DDBJ whole genome shotgun (WGS) entry which is preliminary data.</text>
</comment>
<dbReference type="GO" id="GO:0042956">
    <property type="term" value="P:maltodextrin transmembrane transport"/>
    <property type="evidence" value="ECO:0007669"/>
    <property type="project" value="TreeGrafter"/>
</dbReference>
<feature type="transmembrane region" description="Helical" evidence="9">
    <location>
        <begin position="127"/>
        <end position="155"/>
    </location>
</feature>
<evidence type="ECO:0000313" key="12">
    <source>
        <dbReference type="EMBL" id="MDE1243530.1"/>
    </source>
</evidence>
<keyword evidence="6 9" id="KW-0812">Transmembrane</keyword>
<dbReference type="InterPro" id="IPR035906">
    <property type="entry name" value="MetI-like_sf"/>
</dbReference>
<comment type="subcellular location">
    <subcellularLocation>
        <location evidence="10">Cell inner membrane</location>
        <topology evidence="10">Multi-pass membrane protein</topology>
    </subcellularLocation>
    <subcellularLocation>
        <location evidence="1 9">Cell membrane</location>
        <topology evidence="1 9">Multi-pass membrane protein</topology>
    </subcellularLocation>
</comment>
<feature type="transmembrane region" description="Helical" evidence="9">
    <location>
        <begin position="395"/>
        <end position="415"/>
    </location>
</feature>
<keyword evidence="3 9" id="KW-0813">Transport</keyword>
<feature type="transmembrane region" description="Helical" evidence="9">
    <location>
        <begin position="279"/>
        <end position="301"/>
    </location>
</feature>
<dbReference type="PANTHER" id="PTHR47314">
    <property type="entry name" value="MALTOSE/MALTODEXTRIN TRANSPORT SYSTEM PERMEASE PROTEIN MALF"/>
    <property type="match status" value="1"/>
</dbReference>
<dbReference type="Gene3D" id="1.10.3720.10">
    <property type="entry name" value="MetI-like"/>
    <property type="match status" value="1"/>
</dbReference>
<evidence type="ECO:0000256" key="9">
    <source>
        <dbReference type="RuleBase" id="RU363032"/>
    </source>
</evidence>
<evidence type="ECO:0000256" key="5">
    <source>
        <dbReference type="ARBA" id="ARBA00022597"/>
    </source>
</evidence>
<feature type="transmembrane region" description="Helical" evidence="9">
    <location>
        <begin position="77"/>
        <end position="100"/>
    </location>
</feature>
<keyword evidence="4" id="KW-1003">Cell membrane</keyword>
<evidence type="ECO:0000259" key="11">
    <source>
        <dbReference type="PROSITE" id="PS50928"/>
    </source>
</evidence>
<dbReference type="AlphaFoldDB" id="A0A7X6S5S9"/>
<evidence type="ECO:0000256" key="1">
    <source>
        <dbReference type="ARBA" id="ARBA00004651"/>
    </source>
</evidence>
<organism evidence="12 13">
    <name type="scientific">Vibrio aestuarianus</name>
    <dbReference type="NCBI Taxonomy" id="28171"/>
    <lineage>
        <taxon>Bacteria</taxon>
        <taxon>Pseudomonadati</taxon>
        <taxon>Pseudomonadota</taxon>
        <taxon>Gammaproteobacteria</taxon>
        <taxon>Vibrionales</taxon>
        <taxon>Vibrionaceae</taxon>
        <taxon>Vibrio</taxon>
    </lineage>
</organism>
<name>A0A7X6S5S9_9VIBR</name>
<dbReference type="PROSITE" id="PS50928">
    <property type="entry name" value="ABC_TM1"/>
    <property type="match status" value="1"/>
</dbReference>
<reference evidence="12" key="1">
    <citation type="submission" date="2022-02" db="EMBL/GenBank/DDBJ databases">
        <title>Emergence and expansion in Europe of a Vibrio aestuarianus clonal complex pathogenic for oysters.</title>
        <authorList>
            <person name="Mesnil A."/>
            <person name="Travers M.-A."/>
        </authorList>
    </citation>
    <scope>NUCLEOTIDE SEQUENCE</scope>
    <source>
        <strain evidence="12">19_064_11T1</strain>
    </source>
</reference>